<dbReference type="GO" id="GO:0000166">
    <property type="term" value="F:nucleotide binding"/>
    <property type="evidence" value="ECO:0007669"/>
    <property type="project" value="InterPro"/>
</dbReference>
<dbReference type="PANTHER" id="PTHR43818:SF11">
    <property type="entry name" value="BCDNA.GH03377"/>
    <property type="match status" value="1"/>
</dbReference>
<dbReference type="EMBL" id="JAPKNK010000001">
    <property type="protein sequence ID" value="MCX5568099.1"/>
    <property type="molecule type" value="Genomic_DNA"/>
</dbReference>
<dbReference type="SUPFAM" id="SSF51735">
    <property type="entry name" value="NAD(P)-binding Rossmann-fold domains"/>
    <property type="match status" value="1"/>
</dbReference>
<evidence type="ECO:0000259" key="2">
    <source>
        <dbReference type="Pfam" id="PF01408"/>
    </source>
</evidence>
<name>A0A9X3IJ23_9HYPH</name>
<dbReference type="GO" id="GO:0016491">
    <property type="term" value="F:oxidoreductase activity"/>
    <property type="evidence" value="ECO:0007669"/>
    <property type="project" value="UniProtKB-KW"/>
</dbReference>
<dbReference type="PANTHER" id="PTHR43818">
    <property type="entry name" value="BCDNA.GH03377"/>
    <property type="match status" value="1"/>
</dbReference>
<reference evidence="3" key="1">
    <citation type="submission" date="2022-11" db="EMBL/GenBank/DDBJ databases">
        <title>Biodiversity and phylogenetic relationships of bacteria.</title>
        <authorList>
            <person name="Machado R.A.R."/>
            <person name="Bhat A."/>
            <person name="Loulou A."/>
            <person name="Kallel S."/>
        </authorList>
    </citation>
    <scope>NUCLEOTIDE SEQUENCE</scope>
    <source>
        <strain evidence="3">K-TC2</strain>
    </source>
</reference>
<sequence length="361" mass="39440">MTKRKIGVGVVGCGEIAQLMHLPIIKELPELEIAALCDLSRQVVDSLGDAYGVAGRYTDHRDLINDPAVDVVVICTYDHGPIIEDVIAAGKHFTVEKPLAFTAEEAAPLIEKAKARGIIGLVGYMKLYDPGYVLGIERMASIEALKQIHVHNFAGRFDRYQGLYTQVRGTDVDPASLAAGREAADARIEASLGADHAGYKNLYLMLLMLGSHNLAVLRGAFGVAESVEYAKAIDPNHIFALLNFANGVPCVFEVSFGAQYEWWDEWIAAYGKHDEVRVDFQNPYVRNTAATVTIREPRGNGPSEVVVPGKPDTAFRQQWLHFIDCLHNGAAPRTSLEGGLEDLKLAQAIIRALPPSPKEVK</sequence>
<accession>A0A9X3IJ23</accession>
<dbReference type="InterPro" id="IPR036291">
    <property type="entry name" value="NAD(P)-bd_dom_sf"/>
</dbReference>
<evidence type="ECO:0000313" key="4">
    <source>
        <dbReference type="Proteomes" id="UP001144805"/>
    </source>
</evidence>
<dbReference type="AlphaFoldDB" id="A0A9X3IJ23"/>
<keyword evidence="4" id="KW-1185">Reference proteome</keyword>
<dbReference type="RefSeq" id="WP_266337059.1">
    <property type="nucleotide sequence ID" value="NZ_JAPKNK010000001.1"/>
</dbReference>
<keyword evidence="1" id="KW-0560">Oxidoreductase</keyword>
<feature type="domain" description="Gfo/Idh/MocA-like oxidoreductase N-terminal" evidence="2">
    <location>
        <begin position="6"/>
        <end position="123"/>
    </location>
</feature>
<dbReference type="InterPro" id="IPR050463">
    <property type="entry name" value="Gfo/Idh/MocA_oxidrdct_glycsds"/>
</dbReference>
<dbReference type="Gene3D" id="3.30.360.10">
    <property type="entry name" value="Dihydrodipicolinate Reductase, domain 2"/>
    <property type="match status" value="1"/>
</dbReference>
<organism evidence="3 4">
    <name type="scientific">Kaistia nematophila</name>
    <dbReference type="NCBI Taxonomy" id="2994654"/>
    <lineage>
        <taxon>Bacteria</taxon>
        <taxon>Pseudomonadati</taxon>
        <taxon>Pseudomonadota</taxon>
        <taxon>Alphaproteobacteria</taxon>
        <taxon>Hyphomicrobiales</taxon>
        <taxon>Kaistiaceae</taxon>
        <taxon>Kaistia</taxon>
    </lineage>
</organism>
<dbReference type="SUPFAM" id="SSF55347">
    <property type="entry name" value="Glyceraldehyde-3-phosphate dehydrogenase-like, C-terminal domain"/>
    <property type="match status" value="1"/>
</dbReference>
<evidence type="ECO:0000313" key="3">
    <source>
        <dbReference type="EMBL" id="MCX5568099.1"/>
    </source>
</evidence>
<evidence type="ECO:0000256" key="1">
    <source>
        <dbReference type="ARBA" id="ARBA00023002"/>
    </source>
</evidence>
<dbReference type="InterPro" id="IPR000683">
    <property type="entry name" value="Gfo/Idh/MocA-like_OxRdtase_N"/>
</dbReference>
<dbReference type="Gene3D" id="3.40.50.720">
    <property type="entry name" value="NAD(P)-binding Rossmann-like Domain"/>
    <property type="match status" value="1"/>
</dbReference>
<protein>
    <submittedName>
        <fullName evidence="3">Gfo/Idh/MocA family oxidoreductase</fullName>
    </submittedName>
</protein>
<gene>
    <name evidence="3" type="ORF">OSH07_02710</name>
</gene>
<comment type="caution">
    <text evidence="3">The sequence shown here is derived from an EMBL/GenBank/DDBJ whole genome shotgun (WGS) entry which is preliminary data.</text>
</comment>
<dbReference type="Proteomes" id="UP001144805">
    <property type="component" value="Unassembled WGS sequence"/>
</dbReference>
<dbReference type="Pfam" id="PF01408">
    <property type="entry name" value="GFO_IDH_MocA"/>
    <property type="match status" value="1"/>
</dbReference>
<proteinExistence type="predicted"/>